<sequence length="80" mass="9788">MARELKRKCFSLWMQHDNCFRICYVEFTLIILFKNTSEINYFFYKSSDFLYSRMDQIFSENLMRTSTFLKSISKKESSCF</sequence>
<organism evidence="1">
    <name type="scientific">Leptospira borgpetersenii serovar Ballum</name>
    <dbReference type="NCBI Taxonomy" id="280505"/>
    <lineage>
        <taxon>Bacteria</taxon>
        <taxon>Pseudomonadati</taxon>
        <taxon>Spirochaetota</taxon>
        <taxon>Spirochaetia</taxon>
        <taxon>Leptospirales</taxon>
        <taxon>Leptospiraceae</taxon>
        <taxon>Leptospira</taxon>
    </lineage>
</organism>
<dbReference type="AlphaFoldDB" id="A0A0S2IWQ4"/>
<dbReference type="EMBL" id="CP012029">
    <property type="protein sequence ID" value="ALO28108.1"/>
    <property type="molecule type" value="Genomic_DNA"/>
</dbReference>
<accession>A0A0S2IWQ4</accession>
<dbReference type="Proteomes" id="UP000058857">
    <property type="component" value="Chromosome 1"/>
</dbReference>
<proteinExistence type="predicted"/>
<evidence type="ECO:0000313" key="2">
    <source>
        <dbReference type="Proteomes" id="UP000058857"/>
    </source>
</evidence>
<reference evidence="1 2" key="1">
    <citation type="journal article" date="2015" name="PLoS Negl. Trop. Dis.">
        <title>Distribution of Plasmids in Distinct Leptospira Pathogenic Species.</title>
        <authorList>
            <person name="Wang Y."/>
            <person name="Zhuang X."/>
            <person name="Zhong Y."/>
            <person name="Zhang C."/>
            <person name="Zhang Y."/>
            <person name="Zeng L."/>
            <person name="Zhu Y."/>
            <person name="He P."/>
            <person name="Dong K."/>
            <person name="Pal U."/>
            <person name="Guo X."/>
            <person name="Qin J."/>
        </authorList>
    </citation>
    <scope>NUCLEOTIDE SEQUENCE [LARGE SCALE GENOMIC DNA]</scope>
    <source>
        <strain evidence="1 2">56604</strain>
    </source>
</reference>
<name>A0A0S2IWQ4_LEPBO</name>
<evidence type="ECO:0000313" key="1">
    <source>
        <dbReference type="EMBL" id="ALO28108.1"/>
    </source>
</evidence>
<dbReference type="PATRIC" id="fig|280505.15.peg.3850"/>
<gene>
    <name evidence="1" type="ORF">LBBP_03954</name>
</gene>
<protein>
    <submittedName>
        <fullName evidence="1">Uncharacterized protein</fullName>
    </submittedName>
</protein>